<reference evidence="1" key="1">
    <citation type="submission" date="2023-04" db="EMBL/GenBank/DDBJ databases">
        <title>A chromosome-level genome assembly of the parasitoid wasp Eretmocerus hayati.</title>
        <authorList>
            <person name="Zhong Y."/>
            <person name="Liu S."/>
            <person name="Liu Y."/>
        </authorList>
    </citation>
    <scope>NUCLEOTIDE SEQUENCE</scope>
    <source>
        <strain evidence="1">ZJU_SS_LIU_2023</strain>
    </source>
</reference>
<accession>A0ACC2NDE6</accession>
<evidence type="ECO:0000313" key="1">
    <source>
        <dbReference type="EMBL" id="KAJ8669158.1"/>
    </source>
</evidence>
<name>A0ACC2NDE6_9HYME</name>
<gene>
    <name evidence="1" type="ORF">QAD02_000417</name>
</gene>
<proteinExistence type="predicted"/>
<protein>
    <submittedName>
        <fullName evidence="1">Uncharacterized protein</fullName>
    </submittedName>
</protein>
<organism evidence="1 2">
    <name type="scientific">Eretmocerus hayati</name>
    <dbReference type="NCBI Taxonomy" id="131215"/>
    <lineage>
        <taxon>Eukaryota</taxon>
        <taxon>Metazoa</taxon>
        <taxon>Ecdysozoa</taxon>
        <taxon>Arthropoda</taxon>
        <taxon>Hexapoda</taxon>
        <taxon>Insecta</taxon>
        <taxon>Pterygota</taxon>
        <taxon>Neoptera</taxon>
        <taxon>Endopterygota</taxon>
        <taxon>Hymenoptera</taxon>
        <taxon>Apocrita</taxon>
        <taxon>Proctotrupomorpha</taxon>
        <taxon>Chalcidoidea</taxon>
        <taxon>Aphelinidae</taxon>
        <taxon>Aphelininae</taxon>
        <taxon>Eretmocerus</taxon>
    </lineage>
</organism>
<dbReference type="EMBL" id="CM056743">
    <property type="protein sequence ID" value="KAJ8669158.1"/>
    <property type="molecule type" value="Genomic_DNA"/>
</dbReference>
<comment type="caution">
    <text evidence="1">The sequence shown here is derived from an EMBL/GenBank/DDBJ whole genome shotgun (WGS) entry which is preliminary data.</text>
</comment>
<keyword evidence="2" id="KW-1185">Reference proteome</keyword>
<evidence type="ECO:0000313" key="2">
    <source>
        <dbReference type="Proteomes" id="UP001239111"/>
    </source>
</evidence>
<sequence>MEHRLSVAQERALKYRILEALPAKVQEFHERREDDEREGFVDHPGLGDLMLEELYFAVASDDFRFVTYNQVKRAYHEMESDFITLTRLISRLGVNVLECVGEELRRIYYGIRDIPRLVWFRVVKCEMESSPKQMDMYLRFDILESLPSVLAEYSKKRTHEERLGIFNQNQLRHEMKIKLYYLVVKDNPAVTEYSRFENEYNLMMNMYEWIKRGYEEKRLLKAEVIEVMEWKSYRLLSEMEGLVRF</sequence>
<dbReference type="Proteomes" id="UP001239111">
    <property type="component" value="Chromosome 3"/>
</dbReference>